<evidence type="ECO:0000313" key="1">
    <source>
        <dbReference type="EMBL" id="MPL59660.1"/>
    </source>
</evidence>
<organism evidence="1">
    <name type="scientific">bioreactor metagenome</name>
    <dbReference type="NCBI Taxonomy" id="1076179"/>
    <lineage>
        <taxon>unclassified sequences</taxon>
        <taxon>metagenomes</taxon>
        <taxon>ecological metagenomes</taxon>
    </lineage>
</organism>
<dbReference type="EMBL" id="VSSQ01000010">
    <property type="protein sequence ID" value="MPL59660.1"/>
    <property type="molecule type" value="Genomic_DNA"/>
</dbReference>
<proteinExistence type="predicted"/>
<reference evidence="1" key="1">
    <citation type="submission" date="2019-08" db="EMBL/GenBank/DDBJ databases">
        <authorList>
            <person name="Kucharzyk K."/>
            <person name="Murdoch R.W."/>
            <person name="Higgins S."/>
            <person name="Loffler F."/>
        </authorList>
    </citation>
    <scope>NUCLEOTIDE SEQUENCE</scope>
</reference>
<comment type="caution">
    <text evidence="1">The sequence shown here is derived from an EMBL/GenBank/DDBJ whole genome shotgun (WGS) entry which is preliminary data.</text>
</comment>
<accession>A0A644SY91</accession>
<sequence>MKRIVPLVVFFLIASNFVFGQQKSFADGFLGKWTLPDKANSIEIIKEGDKYIIIEFVAIKHELFVSLDGNRAVFIESGKGPGFDLTMLERIGDRIDRYYLDQEKIRWKKSQYTYFRN</sequence>
<protein>
    <submittedName>
        <fullName evidence="1">Uncharacterized protein</fullName>
    </submittedName>
</protein>
<dbReference type="AlphaFoldDB" id="A0A644SY91"/>
<gene>
    <name evidence="1" type="ORF">SDC9_05215</name>
</gene>
<name>A0A644SY91_9ZZZZ</name>